<dbReference type="OrthoDB" id="4018688at2759"/>
<organism evidence="2 3">
    <name type="scientific">Ampelomyces quisqualis</name>
    <name type="common">Powdery mildew agent</name>
    <dbReference type="NCBI Taxonomy" id="50730"/>
    <lineage>
        <taxon>Eukaryota</taxon>
        <taxon>Fungi</taxon>
        <taxon>Dikarya</taxon>
        <taxon>Ascomycota</taxon>
        <taxon>Pezizomycotina</taxon>
        <taxon>Dothideomycetes</taxon>
        <taxon>Pleosporomycetidae</taxon>
        <taxon>Pleosporales</taxon>
        <taxon>Pleosporineae</taxon>
        <taxon>Phaeosphaeriaceae</taxon>
        <taxon>Ampelomyces</taxon>
    </lineage>
</organism>
<gene>
    <name evidence="2" type="ORF">BDU57DRAFT_518713</name>
</gene>
<proteinExistence type="predicted"/>
<accession>A0A6A5QJQ1</accession>
<reference evidence="2" key="1">
    <citation type="journal article" date="2020" name="Stud. Mycol.">
        <title>101 Dothideomycetes genomes: a test case for predicting lifestyles and emergence of pathogens.</title>
        <authorList>
            <person name="Haridas S."/>
            <person name="Albert R."/>
            <person name="Binder M."/>
            <person name="Bloem J."/>
            <person name="Labutti K."/>
            <person name="Salamov A."/>
            <person name="Andreopoulos B."/>
            <person name="Baker S."/>
            <person name="Barry K."/>
            <person name="Bills G."/>
            <person name="Bluhm B."/>
            <person name="Cannon C."/>
            <person name="Castanera R."/>
            <person name="Culley D."/>
            <person name="Daum C."/>
            <person name="Ezra D."/>
            <person name="Gonzalez J."/>
            <person name="Henrissat B."/>
            <person name="Kuo A."/>
            <person name="Liang C."/>
            <person name="Lipzen A."/>
            <person name="Lutzoni F."/>
            <person name="Magnuson J."/>
            <person name="Mondo S."/>
            <person name="Nolan M."/>
            <person name="Ohm R."/>
            <person name="Pangilinan J."/>
            <person name="Park H.-J."/>
            <person name="Ramirez L."/>
            <person name="Alfaro M."/>
            <person name="Sun H."/>
            <person name="Tritt A."/>
            <person name="Yoshinaga Y."/>
            <person name="Zwiers L.-H."/>
            <person name="Turgeon B."/>
            <person name="Goodwin S."/>
            <person name="Spatafora J."/>
            <person name="Crous P."/>
            <person name="Grigoriev I."/>
        </authorList>
    </citation>
    <scope>NUCLEOTIDE SEQUENCE</scope>
    <source>
        <strain evidence="2">HMLAC05119</strain>
    </source>
</reference>
<dbReference type="EMBL" id="ML979136">
    <property type="protein sequence ID" value="KAF1915639.1"/>
    <property type="molecule type" value="Genomic_DNA"/>
</dbReference>
<name>A0A6A5QJQ1_AMPQU</name>
<dbReference type="Gene3D" id="3.40.1210.10">
    <property type="entry name" value="Survival protein SurE-like phosphatase/nucleotidase"/>
    <property type="match status" value="1"/>
</dbReference>
<dbReference type="InterPro" id="IPR036523">
    <property type="entry name" value="SurE-like_sf"/>
</dbReference>
<feature type="signal peptide" evidence="1">
    <location>
        <begin position="1"/>
        <end position="24"/>
    </location>
</feature>
<evidence type="ECO:0000313" key="2">
    <source>
        <dbReference type="EMBL" id="KAF1915639.1"/>
    </source>
</evidence>
<evidence type="ECO:0000313" key="3">
    <source>
        <dbReference type="Proteomes" id="UP000800096"/>
    </source>
</evidence>
<dbReference type="AlphaFoldDB" id="A0A6A5QJQ1"/>
<keyword evidence="1" id="KW-0732">Signal</keyword>
<dbReference type="Proteomes" id="UP000800096">
    <property type="component" value="Unassembled WGS sequence"/>
</dbReference>
<feature type="chain" id="PRO_5025410761" evidence="1">
    <location>
        <begin position="25"/>
        <end position="352"/>
    </location>
</feature>
<keyword evidence="3" id="KW-1185">Reference proteome</keyword>
<dbReference type="GO" id="GO:0016787">
    <property type="term" value="F:hydrolase activity"/>
    <property type="evidence" value="ECO:0007669"/>
    <property type="project" value="InterPro"/>
</dbReference>
<sequence>MVYSPCRMFKFYLLLAIALPLTQAVRLFLTNEEGWKHPYLRSFFNLLDDGNTDRELLLCAPKNKLPEYHGSVIIKPVEVHVPDNENDDIIKTPPKDEVHPVFQGGILRSDPRISYAEDSYSEVQQGLKYRAPLVYKWRPDSDPPITSPDTQEPWKADLILYGPNNGNILGSNGHFHGLFTVRILTWHGHQIISFAGAPTTHTNPYRHSEAIKARTEIYAKLAKHITQRVIESGTPPYLPKKTYLSVNFPDPFSDNKRCTEVADFTFVLTSHWKKDISLLPNLHCNRLYFPYEKKVVQSKGCYVAITLGDSRHPSQGFTGRPSPRPWARQQIINMLGPILGCFKKEDEKDEPK</sequence>
<protein>
    <submittedName>
        <fullName evidence="2">Uncharacterized protein</fullName>
    </submittedName>
</protein>
<evidence type="ECO:0000256" key="1">
    <source>
        <dbReference type="SAM" id="SignalP"/>
    </source>
</evidence>
<dbReference type="SUPFAM" id="SSF64167">
    <property type="entry name" value="SurE-like"/>
    <property type="match status" value="1"/>
</dbReference>